<reference evidence="2" key="1">
    <citation type="submission" date="2014-12" db="EMBL/GenBank/DDBJ databases">
        <title>Insight into the proteome of Arion vulgaris.</title>
        <authorList>
            <person name="Aradska J."/>
            <person name="Bulat T."/>
            <person name="Smidak R."/>
            <person name="Sarate P."/>
            <person name="Gangsoo J."/>
            <person name="Sialana F."/>
            <person name="Bilban M."/>
            <person name="Lubec G."/>
        </authorList>
    </citation>
    <scope>NUCLEOTIDE SEQUENCE</scope>
    <source>
        <tissue evidence="2">Skin</tissue>
    </source>
</reference>
<sequence length="106" mass="11938">TSSAHGNRENGNEFKTRKIFDGPDCIQQVCSLEDIEPSEEWMQIPTGISTSFSVYVRLDGEYRQENKVVTKTEVQSSIPEDNDDPTTKLTLSNRLLQYPNRGVSGL</sequence>
<dbReference type="EMBL" id="HACG01049458">
    <property type="protein sequence ID" value="CEK96323.1"/>
    <property type="molecule type" value="Transcribed_RNA"/>
</dbReference>
<dbReference type="AlphaFoldDB" id="A0A0B7BTK6"/>
<accession>A0A0B7BTK6</accession>
<protein>
    <submittedName>
        <fullName evidence="2">Uncharacterized protein</fullName>
    </submittedName>
</protein>
<feature type="region of interest" description="Disordered" evidence="1">
    <location>
        <begin position="71"/>
        <end position="94"/>
    </location>
</feature>
<proteinExistence type="predicted"/>
<evidence type="ECO:0000256" key="1">
    <source>
        <dbReference type="SAM" id="MobiDB-lite"/>
    </source>
</evidence>
<feature type="non-terminal residue" evidence="2">
    <location>
        <position position="1"/>
    </location>
</feature>
<name>A0A0B7BTK6_9EUPU</name>
<organism evidence="2">
    <name type="scientific">Arion vulgaris</name>
    <dbReference type="NCBI Taxonomy" id="1028688"/>
    <lineage>
        <taxon>Eukaryota</taxon>
        <taxon>Metazoa</taxon>
        <taxon>Spiralia</taxon>
        <taxon>Lophotrochozoa</taxon>
        <taxon>Mollusca</taxon>
        <taxon>Gastropoda</taxon>
        <taxon>Heterobranchia</taxon>
        <taxon>Euthyneura</taxon>
        <taxon>Panpulmonata</taxon>
        <taxon>Eupulmonata</taxon>
        <taxon>Stylommatophora</taxon>
        <taxon>Helicina</taxon>
        <taxon>Arionoidea</taxon>
        <taxon>Arionidae</taxon>
        <taxon>Arion</taxon>
    </lineage>
</organism>
<evidence type="ECO:0000313" key="2">
    <source>
        <dbReference type="EMBL" id="CEK96323.1"/>
    </source>
</evidence>
<gene>
    <name evidence="2" type="primary">ORF211524</name>
</gene>